<keyword evidence="3" id="KW-0813">Transport</keyword>
<proteinExistence type="inferred from homology"/>
<dbReference type="InterPro" id="IPR006143">
    <property type="entry name" value="RND_pump_MFP"/>
</dbReference>
<dbReference type="InterPro" id="IPR058624">
    <property type="entry name" value="MdtA-like_HH"/>
</dbReference>
<keyword evidence="7" id="KW-0175">Coiled coil</keyword>
<dbReference type="InterPro" id="IPR058625">
    <property type="entry name" value="MdtA-like_BSH"/>
</dbReference>
<dbReference type="Proteomes" id="UP000662572">
    <property type="component" value="Unassembled WGS sequence"/>
</dbReference>
<comment type="similarity">
    <text evidence="2">Belongs to the membrane fusion protein (MFP) (TC 8.A.1) family.</text>
</comment>
<keyword evidence="6 9" id="KW-0472">Membrane</keyword>
<evidence type="ECO:0000256" key="7">
    <source>
        <dbReference type="SAM" id="Coils"/>
    </source>
</evidence>
<keyword evidence="5" id="KW-0997">Cell inner membrane</keyword>
<evidence type="ECO:0000256" key="9">
    <source>
        <dbReference type="SAM" id="Phobius"/>
    </source>
</evidence>
<evidence type="ECO:0000259" key="10">
    <source>
        <dbReference type="Pfam" id="PF25876"/>
    </source>
</evidence>
<reference evidence="14" key="2">
    <citation type="submission" date="2020-09" db="EMBL/GenBank/DDBJ databases">
        <authorList>
            <person name="Sun Q."/>
            <person name="Kim S."/>
        </authorList>
    </citation>
    <scope>NUCLEOTIDE SEQUENCE</scope>
    <source>
        <strain evidence="14">KCTC 32296</strain>
    </source>
</reference>
<keyword evidence="9" id="KW-0812">Transmembrane</keyword>
<dbReference type="NCBIfam" id="TIGR01730">
    <property type="entry name" value="RND_mfp"/>
    <property type="match status" value="1"/>
</dbReference>
<dbReference type="RefSeq" id="WP_189485333.1">
    <property type="nucleotide sequence ID" value="NZ_BMZB01000001.1"/>
</dbReference>
<dbReference type="EMBL" id="BMZB01000001">
    <property type="protein sequence ID" value="GGZ26904.1"/>
    <property type="molecule type" value="Genomic_DNA"/>
</dbReference>
<dbReference type="Pfam" id="PF25967">
    <property type="entry name" value="RND-MFP_C"/>
    <property type="match status" value="1"/>
</dbReference>
<comment type="caution">
    <text evidence="14">The sequence shown here is derived from an EMBL/GenBank/DDBJ whole genome shotgun (WGS) entry which is preliminary data.</text>
</comment>
<dbReference type="Gene3D" id="1.10.287.470">
    <property type="entry name" value="Helix hairpin bin"/>
    <property type="match status" value="1"/>
</dbReference>
<protein>
    <submittedName>
        <fullName evidence="14">Resistance-nodulation-cell division (RND) efflux membrane fusion protein</fullName>
    </submittedName>
</protein>
<dbReference type="Pfam" id="PF25917">
    <property type="entry name" value="BSH_RND"/>
    <property type="match status" value="1"/>
</dbReference>
<dbReference type="SUPFAM" id="SSF111369">
    <property type="entry name" value="HlyD-like secretion proteins"/>
    <property type="match status" value="1"/>
</dbReference>
<evidence type="ECO:0000259" key="11">
    <source>
        <dbReference type="Pfam" id="PF25917"/>
    </source>
</evidence>
<evidence type="ECO:0000256" key="2">
    <source>
        <dbReference type="ARBA" id="ARBA00009477"/>
    </source>
</evidence>
<organism evidence="14 15">
    <name type="scientific">Asticcacaulis endophyticus</name>
    <dbReference type="NCBI Taxonomy" id="1395890"/>
    <lineage>
        <taxon>Bacteria</taxon>
        <taxon>Pseudomonadati</taxon>
        <taxon>Pseudomonadota</taxon>
        <taxon>Alphaproteobacteria</taxon>
        <taxon>Caulobacterales</taxon>
        <taxon>Caulobacteraceae</taxon>
        <taxon>Asticcacaulis</taxon>
    </lineage>
</organism>
<feature type="domain" description="Multidrug resistance protein MdtA-like barrel-sandwich hybrid" evidence="11">
    <location>
        <begin position="65"/>
        <end position="208"/>
    </location>
</feature>
<dbReference type="Gene3D" id="2.40.420.20">
    <property type="match status" value="1"/>
</dbReference>
<feature type="compositionally biased region" description="Low complexity" evidence="8">
    <location>
        <begin position="378"/>
        <end position="394"/>
    </location>
</feature>
<name>A0A918Q0Z2_9CAUL</name>
<dbReference type="InterPro" id="IPR058626">
    <property type="entry name" value="MdtA-like_b-barrel"/>
</dbReference>
<evidence type="ECO:0000256" key="3">
    <source>
        <dbReference type="ARBA" id="ARBA00022448"/>
    </source>
</evidence>
<feature type="domain" description="Multidrug resistance protein MdtA-like C-terminal permuted SH3" evidence="13">
    <location>
        <begin position="299"/>
        <end position="357"/>
    </location>
</feature>
<dbReference type="InterPro" id="IPR058627">
    <property type="entry name" value="MdtA-like_C"/>
</dbReference>
<feature type="domain" description="Multidrug resistance protein MdtA-like beta-barrel" evidence="12">
    <location>
        <begin position="212"/>
        <end position="294"/>
    </location>
</feature>
<dbReference type="Gene3D" id="2.40.30.170">
    <property type="match status" value="1"/>
</dbReference>
<dbReference type="Pfam" id="PF25876">
    <property type="entry name" value="HH_MFP_RND"/>
    <property type="match status" value="1"/>
</dbReference>
<reference evidence="14" key="1">
    <citation type="journal article" date="2014" name="Int. J. Syst. Evol. Microbiol.">
        <title>Complete genome sequence of Corynebacterium casei LMG S-19264T (=DSM 44701T), isolated from a smear-ripened cheese.</title>
        <authorList>
            <consortium name="US DOE Joint Genome Institute (JGI-PGF)"/>
            <person name="Walter F."/>
            <person name="Albersmeier A."/>
            <person name="Kalinowski J."/>
            <person name="Ruckert C."/>
        </authorList>
    </citation>
    <scope>NUCLEOTIDE SEQUENCE</scope>
    <source>
        <strain evidence="14">KCTC 32296</strain>
    </source>
</reference>
<evidence type="ECO:0000256" key="1">
    <source>
        <dbReference type="ARBA" id="ARBA00004236"/>
    </source>
</evidence>
<evidence type="ECO:0000256" key="6">
    <source>
        <dbReference type="ARBA" id="ARBA00023136"/>
    </source>
</evidence>
<keyword evidence="15" id="KW-1185">Reference proteome</keyword>
<dbReference type="AlphaFoldDB" id="A0A918Q0Z2"/>
<accession>A0A918Q0Z2</accession>
<evidence type="ECO:0000256" key="4">
    <source>
        <dbReference type="ARBA" id="ARBA00022475"/>
    </source>
</evidence>
<feature type="coiled-coil region" evidence="7">
    <location>
        <begin position="144"/>
        <end position="171"/>
    </location>
</feature>
<dbReference type="PANTHER" id="PTHR30469">
    <property type="entry name" value="MULTIDRUG RESISTANCE PROTEIN MDTA"/>
    <property type="match status" value="1"/>
</dbReference>
<keyword evidence="9" id="KW-1133">Transmembrane helix</keyword>
<gene>
    <name evidence="14" type="ORF">GCM10011273_10620</name>
</gene>
<dbReference type="PANTHER" id="PTHR30469:SF12">
    <property type="entry name" value="MULTIDRUG RESISTANCE PROTEIN MDTA"/>
    <property type="match status" value="1"/>
</dbReference>
<dbReference type="Pfam" id="PF25944">
    <property type="entry name" value="Beta-barrel_RND"/>
    <property type="match status" value="1"/>
</dbReference>
<evidence type="ECO:0000313" key="14">
    <source>
        <dbReference type="EMBL" id="GGZ26904.1"/>
    </source>
</evidence>
<keyword evidence="4" id="KW-1003">Cell membrane</keyword>
<evidence type="ECO:0000256" key="5">
    <source>
        <dbReference type="ARBA" id="ARBA00022519"/>
    </source>
</evidence>
<dbReference type="GO" id="GO:1990281">
    <property type="term" value="C:efflux pump complex"/>
    <property type="evidence" value="ECO:0007669"/>
    <property type="project" value="TreeGrafter"/>
</dbReference>
<sequence length="394" mass="41295">MIKPVPLAIAAGVVVVAAAAFFLWPKGESDDKGKGRPPVPVVTVRAETRTIAHDLKVVGSVTSLNSVTLRPQVDGVLTQVLFDEGAFVQKGQLLAVIDDRSLKAALQSAQAQLATNKSRLLVAETDLKRYQSLAEINAIPQQTLDQQKAAVEQAKAAVQMDEAAVENARVQLSFTRITSPVSGRIGIRRVDPGNLVSASSTEGLATVTQINPISVVFSVPQTVQGDLIEGMKRSGGITVKAVDREKGEVLATGRISALDNVVQSGTGTVQIRATFDNAGETLWPGQFVIADISLNESTNALTLPTVAVRPGLEGPFVIKIVADKAQIVPVETAYQNDDYVVVTKGVAAGDEIVTDGHSRLQPDAAVKRVKPGGEDIATKGAAKPAAKAPAQGAK</sequence>
<evidence type="ECO:0000256" key="8">
    <source>
        <dbReference type="SAM" id="MobiDB-lite"/>
    </source>
</evidence>
<comment type="subcellular location">
    <subcellularLocation>
        <location evidence="1">Cell membrane</location>
    </subcellularLocation>
</comment>
<dbReference type="GO" id="GO:0015562">
    <property type="term" value="F:efflux transmembrane transporter activity"/>
    <property type="evidence" value="ECO:0007669"/>
    <property type="project" value="TreeGrafter"/>
</dbReference>
<dbReference type="Gene3D" id="2.40.50.100">
    <property type="match status" value="1"/>
</dbReference>
<feature type="domain" description="Multidrug resistance protein MdtA-like alpha-helical hairpin" evidence="10">
    <location>
        <begin position="106"/>
        <end position="175"/>
    </location>
</feature>
<feature type="transmembrane region" description="Helical" evidence="9">
    <location>
        <begin position="6"/>
        <end position="24"/>
    </location>
</feature>
<evidence type="ECO:0000259" key="13">
    <source>
        <dbReference type="Pfam" id="PF25967"/>
    </source>
</evidence>
<evidence type="ECO:0000313" key="15">
    <source>
        <dbReference type="Proteomes" id="UP000662572"/>
    </source>
</evidence>
<feature type="region of interest" description="Disordered" evidence="8">
    <location>
        <begin position="367"/>
        <end position="394"/>
    </location>
</feature>
<evidence type="ECO:0000259" key="12">
    <source>
        <dbReference type="Pfam" id="PF25944"/>
    </source>
</evidence>